<reference evidence="2 3" key="1">
    <citation type="journal article" date="2018" name="Int. J. Syst. Evol. Microbiol.">
        <title>Parvibium lacunae gen. nov., sp. nov., a new member of the family Alcaligenaceae isolated from a freshwater pond.</title>
        <authorList>
            <person name="Chen W.M."/>
            <person name="Xie P.B."/>
            <person name="Hsu M.Y."/>
            <person name="Sheu S.Y."/>
        </authorList>
    </citation>
    <scope>NUCLEOTIDE SEQUENCE [LARGE SCALE GENOMIC DNA]</scope>
    <source>
        <strain evidence="2 3">KMB9</strain>
    </source>
</reference>
<organism evidence="2 3">
    <name type="scientific">Parvibium lacunae</name>
    <dbReference type="NCBI Taxonomy" id="1888893"/>
    <lineage>
        <taxon>Bacteria</taxon>
        <taxon>Pseudomonadati</taxon>
        <taxon>Pseudomonadota</taxon>
        <taxon>Betaproteobacteria</taxon>
        <taxon>Burkholderiales</taxon>
        <taxon>Alcaligenaceae</taxon>
        <taxon>Parvibium</taxon>
    </lineage>
</organism>
<comment type="caution">
    <text evidence="2">The sequence shown here is derived from an EMBL/GenBank/DDBJ whole genome shotgun (WGS) entry which is preliminary data.</text>
</comment>
<evidence type="ECO:0000256" key="1">
    <source>
        <dbReference type="SAM" id="MobiDB-lite"/>
    </source>
</evidence>
<name>A0A368KZ99_9BURK</name>
<proteinExistence type="predicted"/>
<dbReference type="RefSeq" id="WP_205074072.1">
    <property type="nucleotide sequence ID" value="NZ_QPGB01000013.1"/>
</dbReference>
<evidence type="ECO:0000313" key="2">
    <source>
        <dbReference type="EMBL" id="RCS56432.1"/>
    </source>
</evidence>
<gene>
    <name evidence="2" type="ORF">DU000_12485</name>
</gene>
<dbReference type="Proteomes" id="UP000252357">
    <property type="component" value="Unassembled WGS sequence"/>
</dbReference>
<feature type="region of interest" description="Disordered" evidence="1">
    <location>
        <begin position="41"/>
        <end position="64"/>
    </location>
</feature>
<evidence type="ECO:0000313" key="3">
    <source>
        <dbReference type="Proteomes" id="UP000252357"/>
    </source>
</evidence>
<accession>A0A368KZ99</accession>
<dbReference type="AlphaFoldDB" id="A0A368KZ99"/>
<keyword evidence="3" id="KW-1185">Reference proteome</keyword>
<feature type="non-terminal residue" evidence="2">
    <location>
        <position position="1"/>
    </location>
</feature>
<protein>
    <submittedName>
        <fullName evidence="2">Uncharacterized protein</fullName>
    </submittedName>
</protein>
<dbReference type="EMBL" id="QPGB01000013">
    <property type="protein sequence ID" value="RCS56432.1"/>
    <property type="molecule type" value="Genomic_DNA"/>
</dbReference>
<sequence length="64" mass="6767">LKNTVYVKNWAPGKLGISLAGQEAVASQPAVPLLNLSAMSGAKQPQPVANQPHFQPNKYHAMSA</sequence>